<organism evidence="1 2">
    <name type="scientific">Glossina austeni</name>
    <name type="common">Savannah tsetse fly</name>
    <dbReference type="NCBI Taxonomy" id="7395"/>
    <lineage>
        <taxon>Eukaryota</taxon>
        <taxon>Metazoa</taxon>
        <taxon>Ecdysozoa</taxon>
        <taxon>Arthropoda</taxon>
        <taxon>Hexapoda</taxon>
        <taxon>Insecta</taxon>
        <taxon>Pterygota</taxon>
        <taxon>Neoptera</taxon>
        <taxon>Endopterygota</taxon>
        <taxon>Diptera</taxon>
        <taxon>Brachycera</taxon>
        <taxon>Muscomorpha</taxon>
        <taxon>Hippoboscoidea</taxon>
        <taxon>Glossinidae</taxon>
        <taxon>Glossina</taxon>
    </lineage>
</organism>
<name>A0A1A9VE91_GLOAU</name>
<protein>
    <submittedName>
        <fullName evidence="1">Uncharacterized protein</fullName>
    </submittedName>
</protein>
<dbReference type="Proteomes" id="UP000078200">
    <property type="component" value="Unassembled WGS sequence"/>
</dbReference>
<accession>A0A1A9VE91</accession>
<dbReference type="AlphaFoldDB" id="A0A1A9VE91"/>
<evidence type="ECO:0000313" key="2">
    <source>
        <dbReference type="Proteomes" id="UP000078200"/>
    </source>
</evidence>
<dbReference type="VEuPathDB" id="VectorBase:GAUT034469"/>
<sequence length="109" mass="12987">MNLCSRFQMRCNQWVPHAAFLKFMATNILELSVTHQEEIEHEVQCNFSDSLPQLPKHILQNIRYGHMPRVSSERLETIDYDWNYNITSRGLTLSCCVTQHEEMLQRKEF</sequence>
<proteinExistence type="predicted"/>
<dbReference type="EnsemblMetazoa" id="GAUT034469-RA">
    <property type="protein sequence ID" value="GAUT034469-PA"/>
    <property type="gene ID" value="GAUT034469"/>
</dbReference>
<evidence type="ECO:0000313" key="1">
    <source>
        <dbReference type="EnsemblMetazoa" id="GAUT034469-PA"/>
    </source>
</evidence>
<reference evidence="1" key="1">
    <citation type="submission" date="2020-05" db="UniProtKB">
        <authorList>
            <consortium name="EnsemblMetazoa"/>
        </authorList>
    </citation>
    <scope>IDENTIFICATION</scope>
    <source>
        <strain evidence="1">TTRI</strain>
    </source>
</reference>
<keyword evidence="2" id="KW-1185">Reference proteome</keyword>